<dbReference type="Proteomes" id="UP000244989">
    <property type="component" value="Unassembled WGS sequence"/>
</dbReference>
<keyword evidence="1" id="KW-0862">Zinc</keyword>
<dbReference type="GO" id="GO:0016137">
    <property type="term" value="P:glycoside metabolic process"/>
    <property type="evidence" value="ECO:0007669"/>
    <property type="project" value="UniProtKB-ARBA"/>
</dbReference>
<sequence>MTTNPSLSTLDLDGVRRILCVAAHPDDLEYGISAAVAAWTAAGIEVDYLLLTSGEAGMQREPEIVGPLRAREQSRACEIVGVNNLKICDFPDGHLEPGLPLRRAIARSIRKRRPDIVVTSNFEMEVPWGLNHVDHRIVGEAVVDAIRDAGTRWIHRELLDDGLEPHVTQRLLIGGYPDERCNVYVDVTGGPLRQGIDSLNAHEEYLADLLDHPAPEDFLPEMAHATGRRVGVKAAIGFREWPM</sequence>
<dbReference type="EMBL" id="QEEZ01000007">
    <property type="protein sequence ID" value="PWC01912.1"/>
    <property type="molecule type" value="Genomic_DNA"/>
</dbReference>
<dbReference type="SUPFAM" id="SSF102588">
    <property type="entry name" value="LmbE-like"/>
    <property type="match status" value="1"/>
</dbReference>
<dbReference type="PANTHER" id="PTHR12993:SF28">
    <property type="entry name" value="LMBE FAMILY PROTEIN"/>
    <property type="match status" value="1"/>
</dbReference>
<evidence type="ECO:0000256" key="1">
    <source>
        <dbReference type="ARBA" id="ARBA00022833"/>
    </source>
</evidence>
<dbReference type="AlphaFoldDB" id="A0A2U1T7E5"/>
<evidence type="ECO:0000313" key="2">
    <source>
        <dbReference type="EMBL" id="PWC01912.1"/>
    </source>
</evidence>
<dbReference type="GO" id="GO:0016811">
    <property type="term" value="F:hydrolase activity, acting on carbon-nitrogen (but not peptide) bonds, in linear amides"/>
    <property type="evidence" value="ECO:0007669"/>
    <property type="project" value="TreeGrafter"/>
</dbReference>
<organism evidence="2 3">
    <name type="scientific">Corynebacterium yudongzhengii</name>
    <dbReference type="NCBI Taxonomy" id="2080740"/>
    <lineage>
        <taxon>Bacteria</taxon>
        <taxon>Bacillati</taxon>
        <taxon>Actinomycetota</taxon>
        <taxon>Actinomycetes</taxon>
        <taxon>Mycobacteriales</taxon>
        <taxon>Corynebacteriaceae</taxon>
        <taxon>Corynebacterium</taxon>
    </lineage>
</organism>
<dbReference type="Gene3D" id="3.40.50.10320">
    <property type="entry name" value="LmbE-like"/>
    <property type="match status" value="1"/>
</dbReference>
<dbReference type="InterPro" id="IPR024078">
    <property type="entry name" value="LmbE-like_dom_sf"/>
</dbReference>
<keyword evidence="3" id="KW-1185">Reference proteome</keyword>
<dbReference type="Pfam" id="PF02585">
    <property type="entry name" value="PIG-L"/>
    <property type="match status" value="1"/>
</dbReference>
<proteinExistence type="predicted"/>
<reference evidence="3" key="1">
    <citation type="submission" date="2018-04" db="EMBL/GenBank/DDBJ databases">
        <authorList>
            <person name="Liu S."/>
            <person name="Wang Z."/>
            <person name="Li J."/>
        </authorList>
    </citation>
    <scope>NUCLEOTIDE SEQUENCE [LARGE SCALE GENOMIC DNA]</scope>
    <source>
        <strain evidence="3">2189</strain>
    </source>
</reference>
<protein>
    <submittedName>
        <fullName evidence="2">PIG-L family deacetylase</fullName>
    </submittedName>
</protein>
<dbReference type="OrthoDB" id="3514174at2"/>
<gene>
    <name evidence="2" type="ORF">DF222_04845</name>
</gene>
<name>A0A2U1T7E5_9CORY</name>
<comment type="caution">
    <text evidence="2">The sequence shown here is derived from an EMBL/GenBank/DDBJ whole genome shotgun (WGS) entry which is preliminary data.</text>
</comment>
<dbReference type="KEGG" id="cyz:C3B44_03400"/>
<dbReference type="PANTHER" id="PTHR12993">
    <property type="entry name" value="N-ACETYLGLUCOSAMINYL-PHOSPHATIDYLINOSITOL DE-N-ACETYLASE-RELATED"/>
    <property type="match status" value="1"/>
</dbReference>
<dbReference type="RefSeq" id="WP_108431135.1">
    <property type="nucleotide sequence ID" value="NZ_CP026947.1"/>
</dbReference>
<dbReference type="InterPro" id="IPR003737">
    <property type="entry name" value="GlcNAc_PI_deacetylase-related"/>
</dbReference>
<evidence type="ECO:0000313" key="3">
    <source>
        <dbReference type="Proteomes" id="UP000244989"/>
    </source>
</evidence>
<accession>A0A2U1T7E5</accession>